<keyword evidence="7 9" id="KW-0175">Coiled coil</keyword>
<gene>
    <name evidence="11" type="ORF">VSDG_04451</name>
</gene>
<evidence type="ECO:0000256" key="8">
    <source>
        <dbReference type="ARBA" id="ARBA00023242"/>
    </source>
</evidence>
<feature type="region of interest" description="Disordered" evidence="10">
    <location>
        <begin position="1"/>
        <end position="63"/>
    </location>
</feature>
<keyword evidence="8" id="KW-0539">Nucleus</keyword>
<evidence type="ECO:0000256" key="5">
    <source>
        <dbReference type="ARBA" id="ARBA00019827"/>
    </source>
</evidence>
<dbReference type="AlphaFoldDB" id="A0A423W4G9"/>
<dbReference type="InterPro" id="IPR050786">
    <property type="entry name" value="EFG1_rRNA-proc"/>
</dbReference>
<keyword evidence="6" id="KW-0698">rRNA processing</keyword>
<sequence length="279" mass="32129">MGSKRPFSDVEGSAPQQNDANKKRKQPFKSHYKPSESSVAKPGQSLNEIKKRARNIERRFAKGDDLPADVQQRLKRELVQCKRQIDDLQYKKKRTEMIRKYHRVRFFERQKAERLRKQLKKQLDEATDPEEKAKIRSDFHIADVDWHYTRFFPFLERYESLYSAEKSKEDKDGQTIAMRALHSARPPMWKVVEEALEKGQAALLALQERRPGVANPEEIPEEKASKHSSGGKSKKKESGAAQSMPDRSRGQHGKTEMENRKALEEGDDAADSDGSGFFG</sequence>
<dbReference type="GO" id="GO:0030688">
    <property type="term" value="C:preribosome, small subunit precursor"/>
    <property type="evidence" value="ECO:0007669"/>
    <property type="project" value="TreeGrafter"/>
</dbReference>
<dbReference type="Proteomes" id="UP000284375">
    <property type="component" value="Unassembled WGS sequence"/>
</dbReference>
<feature type="coiled-coil region" evidence="9">
    <location>
        <begin position="71"/>
        <end position="129"/>
    </location>
</feature>
<dbReference type="Pfam" id="PF10153">
    <property type="entry name" value="Efg1"/>
    <property type="match status" value="1"/>
</dbReference>
<dbReference type="GO" id="GO:0000462">
    <property type="term" value="P:maturation of SSU-rRNA from tricistronic rRNA transcript (SSU-rRNA, 5.8S rRNA, LSU-rRNA)"/>
    <property type="evidence" value="ECO:0007669"/>
    <property type="project" value="TreeGrafter"/>
</dbReference>
<evidence type="ECO:0000256" key="6">
    <source>
        <dbReference type="ARBA" id="ARBA00022552"/>
    </source>
</evidence>
<feature type="compositionally biased region" description="Basic residues" evidence="10">
    <location>
        <begin position="22"/>
        <end position="32"/>
    </location>
</feature>
<comment type="caution">
    <text evidence="11">The sequence shown here is derived from an EMBL/GenBank/DDBJ whole genome shotgun (WGS) entry which is preliminary data.</text>
</comment>
<evidence type="ECO:0000256" key="3">
    <source>
        <dbReference type="ARBA" id="ARBA00006916"/>
    </source>
</evidence>
<dbReference type="OrthoDB" id="47732at2759"/>
<feature type="compositionally biased region" description="Basic and acidic residues" evidence="10">
    <location>
        <begin position="48"/>
        <end position="63"/>
    </location>
</feature>
<comment type="subcellular location">
    <subcellularLocation>
        <location evidence="2">Nucleus</location>
        <location evidence="2">Nucleolus</location>
    </subcellularLocation>
</comment>
<feature type="compositionally biased region" description="Basic and acidic residues" evidence="10">
    <location>
        <begin position="246"/>
        <end position="264"/>
    </location>
</feature>
<dbReference type="PANTHER" id="PTHR33911:SF1">
    <property type="entry name" value="RRNA-PROCESSING PROTEIN EFG1"/>
    <property type="match status" value="1"/>
</dbReference>
<evidence type="ECO:0000256" key="7">
    <source>
        <dbReference type="ARBA" id="ARBA00023054"/>
    </source>
</evidence>
<comment type="similarity">
    <text evidence="3">Belongs to the EFG1 family.</text>
</comment>
<dbReference type="STRING" id="252740.A0A423W4G9"/>
<reference evidence="11 12" key="1">
    <citation type="submission" date="2015-09" db="EMBL/GenBank/DDBJ databases">
        <title>Host preference determinants of Valsa canker pathogens revealed by comparative genomics.</title>
        <authorList>
            <person name="Yin Z."/>
            <person name="Huang L."/>
        </authorList>
    </citation>
    <scope>NUCLEOTIDE SEQUENCE [LARGE SCALE GENOMIC DNA]</scope>
    <source>
        <strain evidence="11 12">YSFL</strain>
    </source>
</reference>
<accession>A0A423W4G9</accession>
<evidence type="ECO:0000256" key="1">
    <source>
        <dbReference type="ARBA" id="ARBA00002773"/>
    </source>
</evidence>
<dbReference type="GO" id="GO:0005730">
    <property type="term" value="C:nucleolus"/>
    <property type="evidence" value="ECO:0007669"/>
    <property type="project" value="UniProtKB-SubCell"/>
</dbReference>
<organism evidence="11 12">
    <name type="scientific">Cytospora chrysosperma</name>
    <name type="common">Cytospora canker fungus</name>
    <name type="synonym">Sphaeria chrysosperma</name>
    <dbReference type="NCBI Taxonomy" id="252740"/>
    <lineage>
        <taxon>Eukaryota</taxon>
        <taxon>Fungi</taxon>
        <taxon>Dikarya</taxon>
        <taxon>Ascomycota</taxon>
        <taxon>Pezizomycotina</taxon>
        <taxon>Sordariomycetes</taxon>
        <taxon>Sordariomycetidae</taxon>
        <taxon>Diaporthales</taxon>
        <taxon>Cytosporaceae</taxon>
        <taxon>Cytospora</taxon>
    </lineage>
</organism>
<evidence type="ECO:0000313" key="11">
    <source>
        <dbReference type="EMBL" id="ROV98214.1"/>
    </source>
</evidence>
<dbReference type="EMBL" id="LJZO01000014">
    <property type="protein sequence ID" value="ROV98214.1"/>
    <property type="molecule type" value="Genomic_DNA"/>
</dbReference>
<comment type="function">
    <text evidence="1">Involved in rRNA processing.</text>
</comment>
<evidence type="ECO:0000256" key="9">
    <source>
        <dbReference type="SAM" id="Coils"/>
    </source>
</evidence>
<feature type="region of interest" description="Disordered" evidence="10">
    <location>
        <begin position="208"/>
        <end position="279"/>
    </location>
</feature>
<evidence type="ECO:0000256" key="10">
    <source>
        <dbReference type="SAM" id="MobiDB-lite"/>
    </source>
</evidence>
<evidence type="ECO:0000313" key="12">
    <source>
        <dbReference type="Proteomes" id="UP000284375"/>
    </source>
</evidence>
<protein>
    <recommendedName>
        <fullName evidence="4">rRNA-processing protein EFG1</fullName>
    </recommendedName>
    <alternativeName>
        <fullName evidence="5">rRNA-processing protein efg1</fullName>
    </alternativeName>
</protein>
<evidence type="ECO:0000256" key="2">
    <source>
        <dbReference type="ARBA" id="ARBA00004604"/>
    </source>
</evidence>
<evidence type="ECO:0000256" key="4">
    <source>
        <dbReference type="ARBA" id="ARBA00018689"/>
    </source>
</evidence>
<proteinExistence type="inferred from homology"/>
<dbReference type="PANTHER" id="PTHR33911">
    <property type="entry name" value="RRNA-PROCESSING PROTEIN EFG1"/>
    <property type="match status" value="1"/>
</dbReference>
<keyword evidence="12" id="KW-1185">Reference proteome</keyword>
<dbReference type="InterPro" id="IPR019310">
    <property type="entry name" value="Efg1"/>
</dbReference>
<name>A0A423W4G9_CYTCH</name>